<dbReference type="InterPro" id="IPR016024">
    <property type="entry name" value="ARM-type_fold"/>
</dbReference>
<keyword evidence="1" id="KW-0472">Membrane</keyword>
<feature type="domain" description="Armadillo repeat-containing" evidence="2">
    <location>
        <begin position="63"/>
        <end position="230"/>
    </location>
</feature>
<dbReference type="AlphaFoldDB" id="Q5D9W1"/>
<reference evidence="3" key="1">
    <citation type="submission" date="2004-11" db="EMBL/GenBank/DDBJ databases">
        <title>The full-length cDNA sequences of Schistosoma japonicum genes.</title>
        <authorList>
            <person name="Han Z."/>
        </authorList>
    </citation>
    <scope>NUCLEOTIDE SEQUENCE</scope>
</reference>
<evidence type="ECO:0000313" key="3">
    <source>
        <dbReference type="EMBL" id="AAW27395.1"/>
    </source>
</evidence>
<feature type="transmembrane region" description="Helical" evidence="1">
    <location>
        <begin position="6"/>
        <end position="26"/>
    </location>
</feature>
<evidence type="ECO:0000259" key="2">
    <source>
        <dbReference type="Pfam" id="PF04826"/>
    </source>
</evidence>
<dbReference type="Gene3D" id="1.25.10.10">
    <property type="entry name" value="Leucine-rich Repeat Variant"/>
    <property type="match status" value="1"/>
</dbReference>
<protein>
    <submittedName>
        <fullName evidence="3">SJCHGC09054 protein</fullName>
    </submittedName>
</protein>
<evidence type="ECO:0000256" key="1">
    <source>
        <dbReference type="SAM" id="Phobius"/>
    </source>
</evidence>
<keyword evidence="1" id="KW-0812">Transmembrane</keyword>
<reference evidence="3" key="2">
    <citation type="journal article" date="2006" name="PLoS Pathog.">
        <title>New perspectives on host-parasite interplay by comparative transcriptomic and proteomic analyses of Schistosoma japonicum.</title>
        <authorList>
            <person name="Liu F."/>
            <person name="Lu J."/>
            <person name="Hu W."/>
            <person name="Wang S.Y."/>
            <person name="Cui S.J."/>
            <person name="Chi M."/>
            <person name="Yan Q."/>
            <person name="Wang X.R."/>
            <person name="Song H.D."/>
            <person name="Xu X.N."/>
            <person name="Wang J.J."/>
            <person name="Zhang X.L."/>
            <person name="Zhang X."/>
            <person name="Wang Z.Q."/>
            <person name="Xue C.L."/>
            <person name="Brindley P.J."/>
            <person name="McManus D.P."/>
            <person name="Yang P.Y."/>
            <person name="Feng Z."/>
            <person name="Chen Z."/>
            <person name="Han Z.G."/>
        </authorList>
    </citation>
    <scope>NUCLEOTIDE SEQUENCE</scope>
</reference>
<name>Q5D9W1_SCHJA</name>
<dbReference type="InterPro" id="IPR011989">
    <property type="entry name" value="ARM-like"/>
</dbReference>
<dbReference type="SUPFAM" id="SSF48371">
    <property type="entry name" value="ARM repeat"/>
    <property type="match status" value="1"/>
</dbReference>
<accession>Q5D9W1</accession>
<organism evidence="3">
    <name type="scientific">Schistosoma japonicum</name>
    <name type="common">Blood fluke</name>
    <dbReference type="NCBI Taxonomy" id="6182"/>
    <lineage>
        <taxon>Eukaryota</taxon>
        <taxon>Metazoa</taxon>
        <taxon>Spiralia</taxon>
        <taxon>Lophotrochozoa</taxon>
        <taxon>Platyhelminthes</taxon>
        <taxon>Trematoda</taxon>
        <taxon>Digenea</taxon>
        <taxon>Strigeidida</taxon>
        <taxon>Schistosomatoidea</taxon>
        <taxon>Schistosomatidae</taxon>
        <taxon>Schistosoma</taxon>
    </lineage>
</organism>
<proteinExistence type="evidence at transcript level"/>
<keyword evidence="1" id="KW-1133">Transmembrane helix</keyword>
<sequence length="324" mass="36758">MNKISILLVPFIFAVSGFTVFYLKLFQRQRFKTISLMSLIPHFILDDTCQPKAAEFDKENFTHDLSMCICSLINTSDYDARQKLIIKLHQASSFRCNFGVIRDSKCLETLLSLLDPTADTLPESQQNLNVLQVVINLACDHQSFPIIKDYLDNVLSIADKVEYSGQACAALQVLGNIALTPDGCELLRDKCGYLCNLLRTRDPYVLRNVLVVLVNLSCDSNCCKKLLSENREEFMLALEYSLSWNAPTPISLKMADLLKSLYWRIIQEREASPKSPNFPLYPQSIGYYLKDNYALISSWILPLMSSSEDWSEVGIHLQKLASSL</sequence>
<dbReference type="InterPro" id="IPR006911">
    <property type="entry name" value="ARM-rpt_dom"/>
</dbReference>
<dbReference type="Pfam" id="PF04826">
    <property type="entry name" value="Arm_2"/>
    <property type="match status" value="1"/>
</dbReference>
<dbReference type="EMBL" id="AY815663">
    <property type="protein sequence ID" value="AAW27395.1"/>
    <property type="molecule type" value="mRNA"/>
</dbReference>